<reference evidence="1 2" key="1">
    <citation type="submission" date="2019-04" db="EMBL/GenBank/DDBJ databases">
        <authorList>
            <person name="de Jong A."/>
        </authorList>
    </citation>
    <scope>NUCLEOTIDE SEQUENCE [LARGE SCALE GENOMIC DNA]</scope>
</reference>
<protein>
    <recommendedName>
        <fullName evidence="3">DUF3310 domain-containing protein</fullName>
    </recommendedName>
</protein>
<evidence type="ECO:0008006" key="3">
    <source>
        <dbReference type="Google" id="ProtNLM"/>
    </source>
</evidence>
<dbReference type="Pfam" id="PF11753">
    <property type="entry name" value="DUF3310"/>
    <property type="match status" value="1"/>
</dbReference>
<dbReference type="RefSeq" id="YP_010082154.1">
    <property type="nucleotide sequence ID" value="NC_055027.1"/>
</dbReference>
<dbReference type="Proteomes" id="UP000306022">
    <property type="component" value="Segment"/>
</dbReference>
<organism evidence="1 2">
    <name type="scientific">Lactococcus phage CHPC971</name>
    <dbReference type="NCBI Taxonomy" id="2575255"/>
    <lineage>
        <taxon>Viruses</taxon>
        <taxon>Duplodnaviria</taxon>
        <taxon>Heunggongvirae</taxon>
        <taxon>Uroviricota</taxon>
        <taxon>Caudoviricetes</taxon>
        <taxon>Fremauxvirus</taxon>
        <taxon>Fremauxvirus CHPC971</taxon>
    </lineage>
</organism>
<dbReference type="InterPro" id="IPR021739">
    <property type="entry name" value="SaV-like"/>
</dbReference>
<sequence>MTTTRERPVKTDNPIQPSYYGSKGVQPIDIIEDQNLTFNSGNVVKYVARAGKKSKETEIQDLQKAKFYLDREISRLVREKETKSILENPMDSVPNCTYLSSAEDYKKATGKLLGKEIK</sequence>
<dbReference type="KEGG" id="vg:65071154"/>
<proteinExistence type="predicted"/>
<keyword evidence="2" id="KW-1185">Reference proteome</keyword>
<name>A0A4Y5MXB1_9CAUD</name>
<evidence type="ECO:0000313" key="2">
    <source>
        <dbReference type="Proteomes" id="UP000306022"/>
    </source>
</evidence>
<dbReference type="GeneID" id="65071154"/>
<dbReference type="EMBL" id="MK779875">
    <property type="protein sequence ID" value="QCW07662.1"/>
    <property type="molecule type" value="Genomic_DNA"/>
</dbReference>
<accession>A0A4Y5MXB1</accession>
<evidence type="ECO:0000313" key="1">
    <source>
        <dbReference type="EMBL" id="QCW07662.1"/>
    </source>
</evidence>